<dbReference type="InterPro" id="IPR011249">
    <property type="entry name" value="Metalloenz_LuxS/M16"/>
</dbReference>
<dbReference type="Gene3D" id="3.30.830.10">
    <property type="entry name" value="Metalloenzyme, LuxS/M16 peptidase-like"/>
    <property type="match status" value="2"/>
</dbReference>
<gene>
    <name evidence="2" type="primary">yfmF</name>
    <name evidence="2" type="ORF">ACFQ19_09640</name>
</gene>
<dbReference type="InterPro" id="IPR007863">
    <property type="entry name" value="Peptidase_M16_C"/>
</dbReference>
<sequence length="429" mass="49016">MSVKEIRQKENNIQFHMLPNKKHKTITFAVKFRAPLERETITKRALLPYVLKQGTASFPTRKELQEELAELYGSVLSIGGSKKGESHIITFYLEVPNEKFLPESDSLMERAAALLHEIVYKPNQEGDGFSNQVFNREKETLRQNIHAMKDNKASYANVRLIDEMCAEEAYSIHAQGYEEDLSALSNEALFMYFEKVRTEDAMDVYVSGDFEAEQMMHLLTEQFQRSSAPEASTLFDADESKQAEDSKEVVEKDQVQQAKLNIGYRTNILYRDEKYPALQVFNALFGGFPSSKLFINVREKNSLAYTVGSRIESHKGLLFVMSGIAPEDYEKALSIIREQMEAMKQGDFTEEELEETKQLIINQLKETLDHAQGMIELMYQQVVGQKEMTMDELFAAIREVTKQQVVEVAEQVQEDMVFLLTSEGGAANE</sequence>
<dbReference type="SUPFAM" id="SSF63411">
    <property type="entry name" value="LuxS/MPP-like metallohydrolase"/>
    <property type="match status" value="2"/>
</dbReference>
<dbReference type="InterPro" id="IPR050361">
    <property type="entry name" value="MPP/UQCRC_Complex"/>
</dbReference>
<evidence type="ECO:0000313" key="2">
    <source>
        <dbReference type="EMBL" id="MFD1066283.1"/>
    </source>
</evidence>
<proteinExistence type="predicted"/>
<comment type="caution">
    <text evidence="2">The sequence shown here is derived from an EMBL/GenBank/DDBJ whole genome shotgun (WGS) entry which is preliminary data.</text>
</comment>
<reference evidence="3" key="1">
    <citation type="journal article" date="2019" name="Int. J. Syst. Evol. Microbiol.">
        <title>The Global Catalogue of Microorganisms (GCM) 10K type strain sequencing project: providing services to taxonomists for standard genome sequencing and annotation.</title>
        <authorList>
            <consortium name="The Broad Institute Genomics Platform"/>
            <consortium name="The Broad Institute Genome Sequencing Center for Infectious Disease"/>
            <person name="Wu L."/>
            <person name="Ma J."/>
        </authorList>
    </citation>
    <scope>NUCLEOTIDE SEQUENCE [LARGE SCALE GENOMIC DNA]</scope>
    <source>
        <strain evidence="3">CCUG 56608</strain>
    </source>
</reference>
<evidence type="ECO:0000259" key="1">
    <source>
        <dbReference type="Pfam" id="PF05193"/>
    </source>
</evidence>
<name>A0ABW3NGI1_9BACI</name>
<dbReference type="EMBL" id="JBHTKK010000010">
    <property type="protein sequence ID" value="MFD1066283.1"/>
    <property type="molecule type" value="Genomic_DNA"/>
</dbReference>
<evidence type="ECO:0000313" key="3">
    <source>
        <dbReference type="Proteomes" id="UP001597041"/>
    </source>
</evidence>
<dbReference type="PANTHER" id="PTHR11851:SF186">
    <property type="entry name" value="INACTIVE METALLOPROTEASE YMFF-RELATED"/>
    <property type="match status" value="1"/>
</dbReference>
<organism evidence="2 3">
    <name type="scientific">Oceanobacillus locisalsi</name>
    <dbReference type="NCBI Taxonomy" id="546107"/>
    <lineage>
        <taxon>Bacteria</taxon>
        <taxon>Bacillati</taxon>
        <taxon>Bacillota</taxon>
        <taxon>Bacilli</taxon>
        <taxon>Bacillales</taxon>
        <taxon>Bacillaceae</taxon>
        <taxon>Oceanobacillus</taxon>
    </lineage>
</organism>
<dbReference type="Pfam" id="PF05193">
    <property type="entry name" value="Peptidase_M16_C"/>
    <property type="match status" value="1"/>
</dbReference>
<dbReference type="PANTHER" id="PTHR11851">
    <property type="entry name" value="METALLOPROTEASE"/>
    <property type="match status" value="1"/>
</dbReference>
<dbReference type="NCBIfam" id="NF047422">
    <property type="entry name" value="YfmF_fam"/>
    <property type="match status" value="1"/>
</dbReference>
<protein>
    <submittedName>
        <fullName evidence="2">EF-P 5-aminopentanol modification-associated protein YfmF</fullName>
    </submittedName>
</protein>
<accession>A0ABW3NGI1</accession>
<dbReference type="Proteomes" id="UP001597041">
    <property type="component" value="Unassembled WGS sequence"/>
</dbReference>
<dbReference type="RefSeq" id="WP_379591869.1">
    <property type="nucleotide sequence ID" value="NZ_JBHTKK010000010.1"/>
</dbReference>
<feature type="domain" description="Peptidase M16 C-terminal" evidence="1">
    <location>
        <begin position="184"/>
        <end position="358"/>
    </location>
</feature>
<keyword evidence="3" id="KW-1185">Reference proteome</keyword>